<dbReference type="GO" id="GO:0004523">
    <property type="term" value="F:RNA-DNA hybrid ribonuclease activity"/>
    <property type="evidence" value="ECO:0007669"/>
    <property type="project" value="InterPro"/>
</dbReference>
<dbReference type="InterPro" id="IPR002156">
    <property type="entry name" value="RNaseH_domain"/>
</dbReference>
<proteinExistence type="predicted"/>
<dbReference type="PANTHER" id="PTHR33116">
    <property type="entry name" value="REVERSE TRANSCRIPTASE ZINC-BINDING DOMAIN-CONTAINING PROTEIN-RELATED-RELATED"/>
    <property type="match status" value="1"/>
</dbReference>
<evidence type="ECO:0000313" key="2">
    <source>
        <dbReference type="EMBL" id="SPD14140.1"/>
    </source>
</evidence>
<feature type="domain" description="RNase H type-1" evidence="1">
    <location>
        <begin position="373"/>
        <end position="438"/>
    </location>
</feature>
<dbReference type="AlphaFoldDB" id="A0A2N9HQW3"/>
<gene>
    <name evidence="2" type="ORF">FSB_LOCUS42022</name>
</gene>
<dbReference type="EMBL" id="OIVN01003886">
    <property type="protein sequence ID" value="SPD14140.1"/>
    <property type="molecule type" value="Genomic_DNA"/>
</dbReference>
<protein>
    <recommendedName>
        <fullName evidence="1">RNase H type-1 domain-containing protein</fullName>
    </recommendedName>
</protein>
<dbReference type="Pfam" id="PF13456">
    <property type="entry name" value="RVT_3"/>
    <property type="match status" value="1"/>
</dbReference>
<name>A0A2N9HQW3_FAGSY</name>
<sequence length="443" mass="50117">MKKLPLDAFYLGTLIFSSKSKSKDFKYLIEKLESRLKGWRCKTLSWAGRRTLIKSVAQALSTYSFSIADVPVSMCKKLDSNIRRFWWNPKKDKGSYLAWKSKDYLCEPRKQGGLGFRRSKAFNSALLAKITWMVASRRDSPWIRALCNKYKVKEDWLRSEPRKKASHLWRAIECLKKTIRIGTCFNVGDGNSIDVWKDSWVPWLEGFTPTPRVPSSTTTPLLVSSLIDPINRCWKNELLVELFDTVSVSAINRIIIPLVPHNDKLIWTPDPSVINPPICPGHWVNPKTLKAQCSIQIALILECVWRIWNQIVHNDAKVNLLAEEKNLEDRIIEHLQVLQLAKSTVISAPHLWKAPPAHIVKLNTDAAIIDLGATIAVVARYSNGSLFQGWTKILLTSDPCIAEAVALLWALEIARAVHMPDIIVEEDAKLCCDAFNDGSAAIP</sequence>
<dbReference type="GO" id="GO:0003676">
    <property type="term" value="F:nucleic acid binding"/>
    <property type="evidence" value="ECO:0007669"/>
    <property type="project" value="InterPro"/>
</dbReference>
<accession>A0A2N9HQW3</accession>
<evidence type="ECO:0000259" key="1">
    <source>
        <dbReference type="Pfam" id="PF13456"/>
    </source>
</evidence>
<dbReference type="PANTHER" id="PTHR33116:SF86">
    <property type="entry name" value="REVERSE TRANSCRIPTASE DOMAIN-CONTAINING PROTEIN"/>
    <property type="match status" value="1"/>
</dbReference>
<reference evidence="2" key="1">
    <citation type="submission" date="2018-02" db="EMBL/GenBank/DDBJ databases">
        <authorList>
            <person name="Cohen D.B."/>
            <person name="Kent A.D."/>
        </authorList>
    </citation>
    <scope>NUCLEOTIDE SEQUENCE</scope>
</reference>
<organism evidence="2">
    <name type="scientific">Fagus sylvatica</name>
    <name type="common">Beechnut</name>
    <dbReference type="NCBI Taxonomy" id="28930"/>
    <lineage>
        <taxon>Eukaryota</taxon>
        <taxon>Viridiplantae</taxon>
        <taxon>Streptophyta</taxon>
        <taxon>Embryophyta</taxon>
        <taxon>Tracheophyta</taxon>
        <taxon>Spermatophyta</taxon>
        <taxon>Magnoliopsida</taxon>
        <taxon>eudicotyledons</taxon>
        <taxon>Gunneridae</taxon>
        <taxon>Pentapetalae</taxon>
        <taxon>rosids</taxon>
        <taxon>fabids</taxon>
        <taxon>Fagales</taxon>
        <taxon>Fagaceae</taxon>
        <taxon>Fagus</taxon>
    </lineage>
</organism>